<evidence type="ECO:0000313" key="9">
    <source>
        <dbReference type="EMBL" id="ONK79056.1"/>
    </source>
</evidence>
<keyword evidence="10" id="KW-1185">Reference proteome</keyword>
<keyword evidence="6" id="KW-0458">Lysosome</keyword>
<dbReference type="Gramene" id="ONK79056">
    <property type="protein sequence ID" value="ONK79056"/>
    <property type="gene ID" value="A4U43_C01F2450"/>
</dbReference>
<sequence length="212" mass="23622">MDSGSLTKLHALQFIKELGKALRSEESVRNANHYLELIFVIPPPRSPNLADYDFGPRDLQQLSDYVDGFSLMTYDFSGPQNPGPNAPLAWIRSSLQLLLGGDTDGGAHAHAHKIFVGINFYGNDFVLSEGSGGGAITGRDYTSLLETHRPYLRWEEKSAEHFFIYSSKNVNHAVFYPSLMSISMRLDEAKAWGAGLSIWEIGQGLDYFFDLL</sequence>
<dbReference type="Proteomes" id="UP000243459">
    <property type="component" value="Chromosome 1"/>
</dbReference>
<keyword evidence="4" id="KW-0964">Secreted</keyword>
<keyword evidence="5" id="KW-0732">Signal</keyword>
<accession>A0A5P1FL59</accession>
<dbReference type="EMBL" id="CM007381">
    <property type="protein sequence ID" value="ONK79056.1"/>
    <property type="molecule type" value="Genomic_DNA"/>
</dbReference>
<dbReference type="OMA" id="HENLEEW"/>
<dbReference type="FunFam" id="3.10.50.10:FF:000002">
    <property type="entry name" value="Chitinase domain-containing protein 1"/>
    <property type="match status" value="1"/>
</dbReference>
<dbReference type="Pfam" id="PF00704">
    <property type="entry name" value="Glyco_hydro_18"/>
    <property type="match status" value="1"/>
</dbReference>
<dbReference type="SUPFAM" id="SSF51445">
    <property type="entry name" value="(Trans)glycosidases"/>
    <property type="match status" value="1"/>
</dbReference>
<dbReference type="PROSITE" id="PS51910">
    <property type="entry name" value="GH18_2"/>
    <property type="match status" value="1"/>
</dbReference>
<dbReference type="InterPro" id="IPR001223">
    <property type="entry name" value="Glyco_hydro18_cat"/>
</dbReference>
<dbReference type="GO" id="GO:0005764">
    <property type="term" value="C:lysosome"/>
    <property type="evidence" value="ECO:0007669"/>
    <property type="project" value="UniProtKB-SubCell"/>
</dbReference>
<dbReference type="GO" id="GO:0005975">
    <property type="term" value="P:carbohydrate metabolic process"/>
    <property type="evidence" value="ECO:0007669"/>
    <property type="project" value="InterPro"/>
</dbReference>
<dbReference type="PANTHER" id="PTHR46066">
    <property type="entry name" value="CHITINASE DOMAIN-CONTAINING PROTEIN 1 FAMILY MEMBER"/>
    <property type="match status" value="1"/>
</dbReference>
<evidence type="ECO:0000256" key="1">
    <source>
        <dbReference type="ARBA" id="ARBA00004371"/>
    </source>
</evidence>
<evidence type="ECO:0000313" key="10">
    <source>
        <dbReference type="Proteomes" id="UP000243459"/>
    </source>
</evidence>
<dbReference type="Gene3D" id="3.20.20.80">
    <property type="entry name" value="Glycosidases"/>
    <property type="match status" value="1"/>
</dbReference>
<evidence type="ECO:0000256" key="6">
    <source>
        <dbReference type="ARBA" id="ARBA00023228"/>
    </source>
</evidence>
<name>A0A5P1FL59_ASPOF</name>
<evidence type="ECO:0000256" key="7">
    <source>
        <dbReference type="ARBA" id="ARBA00040976"/>
    </source>
</evidence>
<dbReference type="InterPro" id="IPR017853">
    <property type="entry name" value="GH"/>
</dbReference>
<evidence type="ECO:0000256" key="2">
    <source>
        <dbReference type="ARBA" id="ARBA00004613"/>
    </source>
</evidence>
<dbReference type="GO" id="GO:0012505">
    <property type="term" value="C:endomembrane system"/>
    <property type="evidence" value="ECO:0007669"/>
    <property type="project" value="TreeGrafter"/>
</dbReference>
<reference evidence="10" key="1">
    <citation type="journal article" date="2017" name="Nat. Commun.">
        <title>The asparagus genome sheds light on the origin and evolution of a young Y chromosome.</title>
        <authorList>
            <person name="Harkess A."/>
            <person name="Zhou J."/>
            <person name="Xu C."/>
            <person name="Bowers J.E."/>
            <person name="Van der Hulst R."/>
            <person name="Ayyampalayam S."/>
            <person name="Mercati F."/>
            <person name="Riccardi P."/>
            <person name="McKain M.R."/>
            <person name="Kakrana A."/>
            <person name="Tang H."/>
            <person name="Ray J."/>
            <person name="Groenendijk J."/>
            <person name="Arikit S."/>
            <person name="Mathioni S.M."/>
            <person name="Nakano M."/>
            <person name="Shan H."/>
            <person name="Telgmann-Rauber A."/>
            <person name="Kanno A."/>
            <person name="Yue Z."/>
            <person name="Chen H."/>
            <person name="Li W."/>
            <person name="Chen Y."/>
            <person name="Xu X."/>
            <person name="Zhang Y."/>
            <person name="Luo S."/>
            <person name="Chen H."/>
            <person name="Gao J."/>
            <person name="Mao Z."/>
            <person name="Pires J.C."/>
            <person name="Luo M."/>
            <person name="Kudrna D."/>
            <person name="Wing R.A."/>
            <person name="Meyers B.C."/>
            <person name="Yi K."/>
            <person name="Kong H."/>
            <person name="Lavrijsen P."/>
            <person name="Sunseri F."/>
            <person name="Falavigna A."/>
            <person name="Ye Y."/>
            <person name="Leebens-Mack J.H."/>
            <person name="Chen G."/>
        </authorList>
    </citation>
    <scope>NUCLEOTIDE SEQUENCE [LARGE SCALE GENOMIC DNA]</scope>
    <source>
        <strain evidence="10">cv. DH0086</strain>
    </source>
</reference>
<dbReference type="GO" id="GO:0070492">
    <property type="term" value="F:oligosaccharide binding"/>
    <property type="evidence" value="ECO:0007669"/>
    <property type="project" value="TreeGrafter"/>
</dbReference>
<organism evidence="9 10">
    <name type="scientific">Asparagus officinalis</name>
    <name type="common">Garden asparagus</name>
    <dbReference type="NCBI Taxonomy" id="4686"/>
    <lineage>
        <taxon>Eukaryota</taxon>
        <taxon>Viridiplantae</taxon>
        <taxon>Streptophyta</taxon>
        <taxon>Embryophyta</taxon>
        <taxon>Tracheophyta</taxon>
        <taxon>Spermatophyta</taxon>
        <taxon>Magnoliopsida</taxon>
        <taxon>Liliopsida</taxon>
        <taxon>Asparagales</taxon>
        <taxon>Asparagaceae</taxon>
        <taxon>Asparagoideae</taxon>
        <taxon>Asparagus</taxon>
    </lineage>
</organism>
<proteinExistence type="inferred from homology"/>
<comment type="similarity">
    <text evidence="3">Belongs to the glycosyl hydrolase 18 family.</text>
</comment>
<evidence type="ECO:0000256" key="5">
    <source>
        <dbReference type="ARBA" id="ARBA00022729"/>
    </source>
</evidence>
<dbReference type="GO" id="GO:0005576">
    <property type="term" value="C:extracellular region"/>
    <property type="evidence" value="ECO:0007669"/>
    <property type="project" value="UniProtKB-SubCell"/>
</dbReference>
<comment type="subcellular location">
    <subcellularLocation>
        <location evidence="1">Lysosome</location>
    </subcellularLocation>
    <subcellularLocation>
        <location evidence="2">Secreted</location>
    </subcellularLocation>
</comment>
<dbReference type="PANTHER" id="PTHR46066:SF2">
    <property type="entry name" value="CHITINASE DOMAIN-CONTAINING PROTEIN 1"/>
    <property type="match status" value="1"/>
</dbReference>
<feature type="domain" description="GH18" evidence="8">
    <location>
        <begin position="1"/>
        <end position="212"/>
    </location>
</feature>
<evidence type="ECO:0000256" key="3">
    <source>
        <dbReference type="ARBA" id="ARBA00009336"/>
    </source>
</evidence>
<dbReference type="AlphaFoldDB" id="A0A5P1FL59"/>
<protein>
    <recommendedName>
        <fullName evidence="7">Chitinase domain-containing protein 1</fullName>
    </recommendedName>
</protein>
<evidence type="ECO:0000259" key="8">
    <source>
        <dbReference type="PROSITE" id="PS51910"/>
    </source>
</evidence>
<evidence type="ECO:0000256" key="4">
    <source>
        <dbReference type="ARBA" id="ARBA00022525"/>
    </source>
</evidence>
<gene>
    <name evidence="9" type="ORF">A4U43_C01F2450</name>
</gene>